<dbReference type="Proteomes" id="UP001223072">
    <property type="component" value="Unassembled WGS sequence"/>
</dbReference>
<evidence type="ECO:0000259" key="2">
    <source>
        <dbReference type="Pfam" id="PF06527"/>
    </source>
</evidence>
<name>A0ABU0RSA1_9ACTN</name>
<feature type="region of interest" description="Disordered" evidence="1">
    <location>
        <begin position="764"/>
        <end position="790"/>
    </location>
</feature>
<accession>A0ABU0RSA1</accession>
<sequence>MRPPARNLPIRLPPLPGEALDSWLEALARRLDTSLGEVLRHFGFPVRERSGNHLRDIPPDWTVLLNGQQTAAVAHASGLDEQTFTTLTLAHYDSRAARIDFQRRYVNRHVLWGRSRGSRFCPDCLRDTDGRWQLFWRLGWAFACPRHGRLLADCCPQCGRIPRQRPRSGRVVPAPGFCGNPSAHQDGRGPGGCGFDFSRTRTLWLPAAHPALAAQERLRDVIESGTAAFGTYVISPQQSQTALADVRAIGGRVLADLPEHVARSLVPADIAEEHFTPDPDSRLALRAAERPGFMAPPRAASTAVGAIIALHVLDQPDIHQAGAAMRGLLEAMRDELWQITSTSIDSWGRGLSPVLKGVQLAALAPSLRPSEHIRCCIPTDLPRRPGKTSQDVAQRARKIPGMFWKSWTTQLVPSDGVYPRTLAPVLAAMLLTVDSRTTLEEAAACLGGVTDRIDISRILQMLDDQPQWLDTVRALVRLADHLDAVHVPVDYQRRRGLDYTNLLPTERWQEISRRTDTSPGTGRRERIARSHLFQRISGLPLEAAPDPQRLNEAEFRAQAARFAALQTPKLTEALAYEARIFLAEHGIHDEPVTWQPPATLLSGLELPGPDPAHIDISRLHRLVRQHKNPVQYAADVLGTSIEAVRHILDERPAPEPPPKNTVRPMPRIRIQARKEVPPDTFSRLYFDEHHCLDEIAELTGFSRKVLTALAQEYGMSLRSGPRDYKRRGAVEKDWLMEQYVAHRRTLADLAREKGMSTTNMTRWAHTQNIPLRPRGGGRHDTGQRGQEDSR</sequence>
<dbReference type="RefSeq" id="WP_307627687.1">
    <property type="nucleotide sequence ID" value="NZ_JAUSZS010000004.1"/>
</dbReference>
<reference evidence="3 4" key="1">
    <citation type="submission" date="2023-07" db="EMBL/GenBank/DDBJ databases">
        <title>Comparative genomics of wheat-associated soil bacteria to identify genetic determinants of phenazine resistance.</title>
        <authorList>
            <person name="Mouncey N."/>
        </authorList>
    </citation>
    <scope>NUCLEOTIDE SEQUENCE [LARGE SCALE GENOMIC DNA]</scope>
    <source>
        <strain evidence="3 4">W2I16</strain>
    </source>
</reference>
<dbReference type="Pfam" id="PF06527">
    <property type="entry name" value="TniQ"/>
    <property type="match status" value="1"/>
</dbReference>
<feature type="compositionally biased region" description="Basic and acidic residues" evidence="1">
    <location>
        <begin position="777"/>
        <end position="790"/>
    </location>
</feature>
<feature type="domain" description="TniQ" evidence="2">
    <location>
        <begin position="9"/>
        <end position="151"/>
    </location>
</feature>
<dbReference type="EMBL" id="JAUSZS010000004">
    <property type="protein sequence ID" value="MDQ0934007.1"/>
    <property type="molecule type" value="Genomic_DNA"/>
</dbReference>
<comment type="caution">
    <text evidence="3">The sequence shown here is derived from an EMBL/GenBank/DDBJ whole genome shotgun (WGS) entry which is preliminary data.</text>
</comment>
<keyword evidence="4" id="KW-1185">Reference proteome</keyword>
<evidence type="ECO:0000313" key="3">
    <source>
        <dbReference type="EMBL" id="MDQ0934007.1"/>
    </source>
</evidence>
<dbReference type="InterPro" id="IPR009492">
    <property type="entry name" value="TniQ"/>
</dbReference>
<proteinExistence type="predicted"/>
<evidence type="ECO:0000256" key="1">
    <source>
        <dbReference type="SAM" id="MobiDB-lite"/>
    </source>
</evidence>
<gene>
    <name evidence="3" type="ORF">QFZ49_003947</name>
</gene>
<organism evidence="3 4">
    <name type="scientific">Streptomyces turgidiscabies</name>
    <dbReference type="NCBI Taxonomy" id="85558"/>
    <lineage>
        <taxon>Bacteria</taxon>
        <taxon>Bacillati</taxon>
        <taxon>Actinomycetota</taxon>
        <taxon>Actinomycetes</taxon>
        <taxon>Kitasatosporales</taxon>
        <taxon>Streptomycetaceae</taxon>
        <taxon>Streptomyces</taxon>
    </lineage>
</organism>
<protein>
    <recommendedName>
        <fullName evidence="2">TniQ domain-containing protein</fullName>
    </recommendedName>
</protein>
<evidence type="ECO:0000313" key="4">
    <source>
        <dbReference type="Proteomes" id="UP001223072"/>
    </source>
</evidence>